<protein>
    <submittedName>
        <fullName evidence="2">Uncharacterized protein</fullName>
    </submittedName>
</protein>
<reference evidence="2 3" key="1">
    <citation type="journal article" date="2020" name="BMC Genomics">
        <title>Intraspecific diversification of the crop wild relative Brassica cretica Lam. using demographic model selection.</title>
        <authorList>
            <person name="Kioukis A."/>
            <person name="Michalopoulou V.A."/>
            <person name="Briers L."/>
            <person name="Pirintsos S."/>
            <person name="Studholme D.J."/>
            <person name="Pavlidis P."/>
            <person name="Sarris P.F."/>
        </authorList>
    </citation>
    <scope>NUCLEOTIDE SEQUENCE [LARGE SCALE GENOMIC DNA]</scope>
    <source>
        <strain evidence="3">cv. PFS-1207/04</strain>
    </source>
</reference>
<sequence length="179" mass="20213">MLSGFRIASHRGAEANKEQDDDVGESKNVVSLCASVDPWNVSAVFLLRFLQKDHFLRKNRDKRGTASYALITLTQNLMLVIHASTLPKYPPNNKMDAKTIKELINLNKLPTQQFGSLFSTEAEPEIILRTLSETSQATTWKPVSIHRLSQTMTPASGFPSQAMTWNKEKRQQRSFNAHL</sequence>
<proteinExistence type="predicted"/>
<gene>
    <name evidence="2" type="ORF">DY000_02004813</name>
</gene>
<organism evidence="2 3">
    <name type="scientific">Brassica cretica</name>
    <name type="common">Mustard</name>
    <dbReference type="NCBI Taxonomy" id="69181"/>
    <lineage>
        <taxon>Eukaryota</taxon>
        <taxon>Viridiplantae</taxon>
        <taxon>Streptophyta</taxon>
        <taxon>Embryophyta</taxon>
        <taxon>Tracheophyta</taxon>
        <taxon>Spermatophyta</taxon>
        <taxon>Magnoliopsida</taxon>
        <taxon>eudicotyledons</taxon>
        <taxon>Gunneridae</taxon>
        <taxon>Pentapetalae</taxon>
        <taxon>rosids</taxon>
        <taxon>malvids</taxon>
        <taxon>Brassicales</taxon>
        <taxon>Brassicaceae</taxon>
        <taxon>Brassiceae</taxon>
        <taxon>Brassica</taxon>
    </lineage>
</organism>
<feature type="region of interest" description="Disordered" evidence="1">
    <location>
        <begin position="156"/>
        <end position="179"/>
    </location>
</feature>
<name>A0ABQ7C349_BRACR</name>
<evidence type="ECO:0000256" key="1">
    <source>
        <dbReference type="SAM" id="MobiDB-lite"/>
    </source>
</evidence>
<keyword evidence="3" id="KW-1185">Reference proteome</keyword>
<accession>A0ABQ7C349</accession>
<dbReference type="Proteomes" id="UP000266723">
    <property type="component" value="Unassembled WGS sequence"/>
</dbReference>
<comment type="caution">
    <text evidence="2">The sequence shown here is derived from an EMBL/GenBank/DDBJ whole genome shotgun (WGS) entry which is preliminary data.</text>
</comment>
<evidence type="ECO:0000313" key="3">
    <source>
        <dbReference type="Proteomes" id="UP000266723"/>
    </source>
</evidence>
<evidence type="ECO:0000313" key="2">
    <source>
        <dbReference type="EMBL" id="KAF3545952.1"/>
    </source>
</evidence>
<dbReference type="EMBL" id="QGKV02000832">
    <property type="protein sequence ID" value="KAF3545952.1"/>
    <property type="molecule type" value="Genomic_DNA"/>
</dbReference>